<dbReference type="AlphaFoldDB" id="A0A811RTF6"/>
<evidence type="ECO:0000256" key="1">
    <source>
        <dbReference type="SAM" id="MobiDB-lite"/>
    </source>
</evidence>
<proteinExistence type="predicted"/>
<dbReference type="Pfam" id="PF13968">
    <property type="entry name" value="DUF4220"/>
    <property type="match status" value="1"/>
</dbReference>
<reference evidence="4" key="1">
    <citation type="submission" date="2020-10" db="EMBL/GenBank/DDBJ databases">
        <authorList>
            <person name="Han B."/>
            <person name="Lu T."/>
            <person name="Zhao Q."/>
            <person name="Huang X."/>
            <person name="Zhao Y."/>
        </authorList>
    </citation>
    <scope>NUCLEOTIDE SEQUENCE</scope>
</reference>
<dbReference type="EMBL" id="CAJGYO010000016">
    <property type="protein sequence ID" value="CAD6272843.1"/>
    <property type="molecule type" value="Genomic_DNA"/>
</dbReference>
<feature type="transmembrane region" description="Helical" evidence="2">
    <location>
        <begin position="297"/>
        <end position="321"/>
    </location>
</feature>
<keyword evidence="2" id="KW-0812">Transmembrane</keyword>
<dbReference type="PANTHER" id="PTHR31325">
    <property type="entry name" value="OS01G0798800 PROTEIN-RELATED"/>
    <property type="match status" value="1"/>
</dbReference>
<comment type="caution">
    <text evidence="4">The sequence shown here is derived from an EMBL/GenBank/DDBJ whole genome shotgun (WGS) entry which is preliminary data.</text>
</comment>
<accession>A0A811RTF6</accession>
<feature type="compositionally biased region" description="Basic and acidic residues" evidence="1">
    <location>
        <begin position="603"/>
        <end position="612"/>
    </location>
</feature>
<keyword evidence="5" id="KW-1185">Reference proteome</keyword>
<organism evidence="4 5">
    <name type="scientific">Miscanthus lutarioriparius</name>
    <dbReference type="NCBI Taxonomy" id="422564"/>
    <lineage>
        <taxon>Eukaryota</taxon>
        <taxon>Viridiplantae</taxon>
        <taxon>Streptophyta</taxon>
        <taxon>Embryophyta</taxon>
        <taxon>Tracheophyta</taxon>
        <taxon>Spermatophyta</taxon>
        <taxon>Magnoliopsida</taxon>
        <taxon>Liliopsida</taxon>
        <taxon>Poales</taxon>
        <taxon>Poaceae</taxon>
        <taxon>PACMAD clade</taxon>
        <taxon>Panicoideae</taxon>
        <taxon>Andropogonodae</taxon>
        <taxon>Andropogoneae</taxon>
        <taxon>Saccharinae</taxon>
        <taxon>Miscanthus</taxon>
    </lineage>
</organism>
<dbReference type="OrthoDB" id="681718at2759"/>
<dbReference type="InterPro" id="IPR025315">
    <property type="entry name" value="DUF4220"/>
</dbReference>
<keyword evidence="2" id="KW-1133">Transmembrane helix</keyword>
<dbReference type="InterPro" id="IPR007658">
    <property type="entry name" value="DUF594"/>
</dbReference>
<feature type="transmembrane region" description="Helical" evidence="2">
    <location>
        <begin position="342"/>
        <end position="364"/>
    </location>
</feature>
<name>A0A811RTF6_9POAL</name>
<feature type="compositionally biased region" description="Polar residues" evidence="1">
    <location>
        <begin position="613"/>
        <end position="624"/>
    </location>
</feature>
<keyword evidence="2" id="KW-0472">Membrane</keyword>
<feature type="region of interest" description="Disordered" evidence="1">
    <location>
        <begin position="603"/>
        <end position="637"/>
    </location>
</feature>
<sequence>MILLSLSLQVFLFLFAGMRRRSSKWFLQTVLWLAYLSADSVAVFVLGHLAVRAREPGHELMSFWAPFVLVHLGGQETITAFSKQDNELWRRHLLNLVIQAGVAGYVVAKASWPDARLRAAMVIMFACGCLKYAERVCCLYLADTDRLRRWNKSNLRIKLEGWHQHVRGKGWFSRESGTRDKAEENMRVTLEMMKKGSSSEPPSGLFWDAVTLVSDIISMDAPLNQTQNITVGAYGDLLPVMLKGFLSSESRHSAYEHVGALLEHCYSRLYTKDHLRFCFFQSFDRVPHPILKTCLRISYLAILLLMVFSIVTATTIALALFRAAEKGGQLHDSSRVDITVTYLLLVGAIALDVSSAALFIFPYLSFYRPCLAKCIQSVLLPCCTKQWSQQLGQYNIINTAGMSFIGKWFACDVESKPVTKSIKEFILDTLLVSGTRKEWRIASTRGQLALHYYRMDHHQHDEHYSPDKHPAKTTTTLKLLGETFGSSADFPTSVLILHIATDICYHFGGTNHSDPDHDEAAVMKHKQTSTELSNYIMYLVFKSGVMLTINSQIVHDRTRGEIAELLPQPPNVHRRNKDAPVMKLFEAIKKQEEEDSMGEIQIRHHPELEKQQDPTTEIENQESANIYDDNTDDDDHTKKLKRSFKTLNSPVLPRAIAVAQELIGIKNEAERWELIAKVWAEMLYYTAPRCGGGFHYEHLSTGGEFVSHVLLLMYYLGPFLPPPLDA</sequence>
<dbReference type="Pfam" id="PF04578">
    <property type="entry name" value="DUF594"/>
    <property type="match status" value="1"/>
</dbReference>
<gene>
    <name evidence="4" type="ORF">NCGR_LOCUS56113</name>
</gene>
<evidence type="ECO:0000313" key="4">
    <source>
        <dbReference type="EMBL" id="CAD6272843.1"/>
    </source>
</evidence>
<protein>
    <recommendedName>
        <fullName evidence="3">DUF4220 domain-containing protein</fullName>
    </recommendedName>
</protein>
<evidence type="ECO:0000256" key="2">
    <source>
        <dbReference type="SAM" id="Phobius"/>
    </source>
</evidence>
<evidence type="ECO:0000313" key="5">
    <source>
        <dbReference type="Proteomes" id="UP000604825"/>
    </source>
</evidence>
<dbReference type="Proteomes" id="UP000604825">
    <property type="component" value="Unassembled WGS sequence"/>
</dbReference>
<evidence type="ECO:0000259" key="3">
    <source>
        <dbReference type="Pfam" id="PF13968"/>
    </source>
</evidence>
<feature type="domain" description="DUF4220" evidence="3">
    <location>
        <begin position="32"/>
        <end position="398"/>
    </location>
</feature>